<evidence type="ECO:0000313" key="2">
    <source>
        <dbReference type="EMBL" id="XDI35680.1"/>
    </source>
</evidence>
<organism evidence="2">
    <name type="scientific">Alkalihalophilus sp. As8PL</name>
    <dbReference type="NCBI Taxonomy" id="3237103"/>
    <lineage>
        <taxon>Bacteria</taxon>
        <taxon>Bacillati</taxon>
        <taxon>Bacillota</taxon>
        <taxon>Bacilli</taxon>
        <taxon>Bacillales</taxon>
        <taxon>Bacillaceae</taxon>
        <taxon>Alkalihalophilus</taxon>
    </lineage>
</organism>
<name>A0AB39BP16_9BACI</name>
<feature type="transmembrane region" description="Helical" evidence="1">
    <location>
        <begin position="74"/>
        <end position="97"/>
    </location>
</feature>
<protein>
    <submittedName>
        <fullName evidence="2">CDP-alcohol phosphatidyltransferase family protein</fullName>
    </submittedName>
</protein>
<dbReference type="InterPro" id="IPR043130">
    <property type="entry name" value="CDP-OH_PTrfase_TM_dom"/>
</dbReference>
<dbReference type="Pfam" id="PF01066">
    <property type="entry name" value="CDP-OH_P_transf"/>
    <property type="match status" value="1"/>
</dbReference>
<dbReference type="AlphaFoldDB" id="A0AB39BP16"/>
<dbReference type="GO" id="GO:0016020">
    <property type="term" value="C:membrane"/>
    <property type="evidence" value="ECO:0007669"/>
    <property type="project" value="InterPro"/>
</dbReference>
<feature type="transmembrane region" description="Helical" evidence="1">
    <location>
        <begin position="117"/>
        <end position="140"/>
    </location>
</feature>
<reference evidence="2" key="1">
    <citation type="submission" date="2024-07" db="EMBL/GenBank/DDBJ databases">
        <title>Identification and characteristics of an arsenic-resistant bacterial isolate, which belongs to a novel species.</title>
        <authorList>
            <person name="Juszczyk A."/>
            <person name="Kowalczyk A."/>
            <person name="Was K."/>
            <person name="Kosowicz W."/>
            <person name="Budzyn A."/>
            <person name="Latowski D."/>
        </authorList>
    </citation>
    <scope>NUCLEOTIDE SEQUENCE</scope>
    <source>
        <strain evidence="2">As8PL</strain>
    </source>
</reference>
<sequence length="251" mass="29164">MKSIYGTIPSTVFDTDKIREYREKSQRYSNKEDLWSWFVLRRLSIFVTLLFIKLRLTPNTISWMSFVGMLSSGFFMMISTPWAFICAFFAYNIGYLLDCVDGEVARITKNTSKKGYFIDLLIQATQLPIFLSFVFCLLQMTDRIFFTVWEALILYGLITAIILSLLVPLSYQLTKVKENEQDPMNKIRSKSIVFDFAGFLLGLPGFYVTLLLLTLLTFFTSINVIFLYIVVFLVILTLKMLVRLYITTRSI</sequence>
<feature type="transmembrane region" description="Helical" evidence="1">
    <location>
        <begin position="192"/>
        <end position="219"/>
    </location>
</feature>
<dbReference type="InterPro" id="IPR000462">
    <property type="entry name" value="CDP-OH_P_trans"/>
</dbReference>
<dbReference type="GO" id="GO:0008654">
    <property type="term" value="P:phospholipid biosynthetic process"/>
    <property type="evidence" value="ECO:0007669"/>
    <property type="project" value="InterPro"/>
</dbReference>
<gene>
    <name evidence="2" type="ORF">AB3N04_13280</name>
</gene>
<evidence type="ECO:0000256" key="1">
    <source>
        <dbReference type="SAM" id="Phobius"/>
    </source>
</evidence>
<feature type="transmembrane region" description="Helical" evidence="1">
    <location>
        <begin position="34"/>
        <end position="54"/>
    </location>
</feature>
<accession>A0AB39BP16</accession>
<proteinExistence type="predicted"/>
<dbReference type="Gene3D" id="1.20.120.1760">
    <property type="match status" value="1"/>
</dbReference>
<keyword evidence="1" id="KW-1133">Transmembrane helix</keyword>
<dbReference type="RefSeq" id="WP_368503224.1">
    <property type="nucleotide sequence ID" value="NZ_CP162551.1"/>
</dbReference>
<keyword evidence="1" id="KW-0472">Membrane</keyword>
<feature type="transmembrane region" description="Helical" evidence="1">
    <location>
        <begin position="152"/>
        <end position="171"/>
    </location>
</feature>
<dbReference type="GO" id="GO:0016780">
    <property type="term" value="F:phosphotransferase activity, for other substituted phosphate groups"/>
    <property type="evidence" value="ECO:0007669"/>
    <property type="project" value="InterPro"/>
</dbReference>
<keyword evidence="1" id="KW-0812">Transmembrane</keyword>
<feature type="transmembrane region" description="Helical" evidence="1">
    <location>
        <begin position="225"/>
        <end position="246"/>
    </location>
</feature>
<dbReference type="EMBL" id="CP162551">
    <property type="protein sequence ID" value="XDI35680.1"/>
    <property type="molecule type" value="Genomic_DNA"/>
</dbReference>